<organism evidence="1 2">
    <name type="scientific">Centaurea solstitialis</name>
    <name type="common">yellow star-thistle</name>
    <dbReference type="NCBI Taxonomy" id="347529"/>
    <lineage>
        <taxon>Eukaryota</taxon>
        <taxon>Viridiplantae</taxon>
        <taxon>Streptophyta</taxon>
        <taxon>Embryophyta</taxon>
        <taxon>Tracheophyta</taxon>
        <taxon>Spermatophyta</taxon>
        <taxon>Magnoliopsida</taxon>
        <taxon>eudicotyledons</taxon>
        <taxon>Gunneridae</taxon>
        <taxon>Pentapetalae</taxon>
        <taxon>asterids</taxon>
        <taxon>campanulids</taxon>
        <taxon>Asterales</taxon>
        <taxon>Asteraceae</taxon>
        <taxon>Carduoideae</taxon>
        <taxon>Cardueae</taxon>
        <taxon>Centaureinae</taxon>
        <taxon>Centaurea</taxon>
    </lineage>
</organism>
<dbReference type="EMBL" id="JARYMX010000001">
    <property type="protein sequence ID" value="KAJ9565568.1"/>
    <property type="molecule type" value="Genomic_DNA"/>
</dbReference>
<dbReference type="AlphaFoldDB" id="A0AA38UA36"/>
<accession>A0AA38UA36</accession>
<proteinExistence type="predicted"/>
<comment type="caution">
    <text evidence="1">The sequence shown here is derived from an EMBL/GenBank/DDBJ whole genome shotgun (WGS) entry which is preliminary data.</text>
</comment>
<evidence type="ECO:0000313" key="2">
    <source>
        <dbReference type="Proteomes" id="UP001172457"/>
    </source>
</evidence>
<gene>
    <name evidence="1" type="ORF">OSB04_001534</name>
</gene>
<keyword evidence="2" id="KW-1185">Reference proteome</keyword>
<name>A0AA38UA36_9ASTR</name>
<reference evidence="1" key="1">
    <citation type="submission" date="2023-03" db="EMBL/GenBank/DDBJ databases">
        <title>Chromosome-scale reference genome and RAD-based genetic map of yellow starthistle (Centaurea solstitialis) reveal putative structural variation and QTLs associated with invader traits.</title>
        <authorList>
            <person name="Reatini B."/>
            <person name="Cang F.A."/>
            <person name="Jiang Q."/>
            <person name="Mckibben M.T.W."/>
            <person name="Barker M.S."/>
            <person name="Rieseberg L.H."/>
            <person name="Dlugosch K.M."/>
        </authorList>
    </citation>
    <scope>NUCLEOTIDE SEQUENCE</scope>
    <source>
        <strain evidence="1">CAN-66</strain>
        <tissue evidence="1">Leaf</tissue>
    </source>
</reference>
<sequence length="171" mass="18760">MSTKSSAIDIYEKQKEVQLIESDPLLHLKDLANFEMLATNLQGQNVFWHATSLARGSCKIDVDALTCLTTTSLYHVSHPYLSAASLKNLVVLHLERAIIPTPVPFPLLEKLTLCHLSTNGQPLCVHAPKLSALTISGWSFDGSKLRTPNLISSSMKSFGSHLSKPTMVFDS</sequence>
<dbReference type="Proteomes" id="UP001172457">
    <property type="component" value="Chromosome 1"/>
</dbReference>
<evidence type="ECO:0000313" key="1">
    <source>
        <dbReference type="EMBL" id="KAJ9565568.1"/>
    </source>
</evidence>
<protein>
    <submittedName>
        <fullName evidence="1">Uncharacterized protein</fullName>
    </submittedName>
</protein>